<dbReference type="Proteomes" id="UP000071859">
    <property type="component" value="Unassembled WGS sequence"/>
</dbReference>
<name>A0A158B8B9_9BURK</name>
<evidence type="ECO:0000313" key="1">
    <source>
        <dbReference type="EMBL" id="SAK65996.1"/>
    </source>
</evidence>
<dbReference type="AlphaFoldDB" id="A0A158B8B9"/>
<organism evidence="1 2">
    <name type="scientific">Caballeronia calidae</name>
    <dbReference type="NCBI Taxonomy" id="1777139"/>
    <lineage>
        <taxon>Bacteria</taxon>
        <taxon>Pseudomonadati</taxon>
        <taxon>Pseudomonadota</taxon>
        <taxon>Betaproteobacteria</taxon>
        <taxon>Burkholderiales</taxon>
        <taxon>Burkholderiaceae</taxon>
        <taxon>Caballeronia</taxon>
    </lineage>
</organism>
<sequence>MSQSVQVDQNAVRELLKLTPFQEPCNVPEALLMQKADFAPGGQDLRIRHDA</sequence>
<gene>
    <name evidence="1" type="ORF">AWB78_02375</name>
</gene>
<keyword evidence="2" id="KW-1185">Reference proteome</keyword>
<accession>A0A158B8B9</accession>
<comment type="caution">
    <text evidence="1">The sequence shown here is derived from an EMBL/GenBank/DDBJ whole genome shotgun (WGS) entry which is preliminary data.</text>
</comment>
<dbReference type="EMBL" id="FCOX02000009">
    <property type="protein sequence ID" value="SAK65996.1"/>
    <property type="molecule type" value="Genomic_DNA"/>
</dbReference>
<reference evidence="1" key="1">
    <citation type="submission" date="2016-01" db="EMBL/GenBank/DDBJ databases">
        <authorList>
            <person name="Peeters C."/>
        </authorList>
    </citation>
    <scope>NUCLEOTIDE SEQUENCE</scope>
    <source>
        <strain evidence="1">LMG 29321</strain>
    </source>
</reference>
<proteinExistence type="predicted"/>
<protein>
    <submittedName>
        <fullName evidence="1">Uncharacterized protein</fullName>
    </submittedName>
</protein>
<evidence type="ECO:0000313" key="2">
    <source>
        <dbReference type="Proteomes" id="UP000071859"/>
    </source>
</evidence>